<dbReference type="EMBL" id="VOXD01000023">
    <property type="protein sequence ID" value="TXF88384.1"/>
    <property type="molecule type" value="Genomic_DNA"/>
</dbReference>
<feature type="chain" id="PRO_5022807086" evidence="2">
    <location>
        <begin position="20"/>
        <end position="409"/>
    </location>
</feature>
<dbReference type="SUPFAM" id="SSF69318">
    <property type="entry name" value="Integrin alpha N-terminal domain"/>
    <property type="match status" value="2"/>
</dbReference>
<organism evidence="3 4">
    <name type="scientific">Neolewinella aurantiaca</name>
    <dbReference type="NCBI Taxonomy" id="2602767"/>
    <lineage>
        <taxon>Bacteria</taxon>
        <taxon>Pseudomonadati</taxon>
        <taxon>Bacteroidota</taxon>
        <taxon>Saprospiria</taxon>
        <taxon>Saprospirales</taxon>
        <taxon>Lewinellaceae</taxon>
        <taxon>Neolewinella</taxon>
    </lineage>
</organism>
<dbReference type="OrthoDB" id="9816120at2"/>
<accession>A0A5C7FCJ2</accession>
<dbReference type="Proteomes" id="UP000321907">
    <property type="component" value="Unassembled WGS sequence"/>
</dbReference>
<protein>
    <submittedName>
        <fullName evidence="3">VCBS repeat-containing protein</fullName>
    </submittedName>
</protein>
<proteinExistence type="predicted"/>
<feature type="signal peptide" evidence="2">
    <location>
        <begin position="1"/>
        <end position="19"/>
    </location>
</feature>
<sequence>MIYKSLLFASLFLLVVSCGSDQNVHSDPDAGKEVLPEQKKNRRLNFVAHRVVDNAQGWQGFTVSDVTNDGMQDLIYSCEDPGGNYLAFRTGSNEGKLWEETIVARIPAGSGNFIAQSPEASDINGDGNVDIVAVRYLNSRDESELIWYENPEWNPRSIAKMSGNATNFSVADFDGDGRPDLAVRAMNGKALKVYRQDENGGFAMVADIKLKTLLEGMDVGDIDGDGRPDIVANGFVFTNPGAGLREEWSSAIIDDEWNGQEGEEGTRVTVADVDGDGKAEVFITRSDQAGHPLSYYQQQPGNSWEKHVIAEALPAVHTLQVVDMDLDGRMDVVTGVNPSGAAELNPEVTSFPLLVMLNKGDGVWKRKLIETDGIYNGRVADFEGDGDYDIFRHPNHKAPDLFFIENQIR</sequence>
<name>A0A5C7FCJ2_9BACT</name>
<evidence type="ECO:0000256" key="1">
    <source>
        <dbReference type="ARBA" id="ARBA00022729"/>
    </source>
</evidence>
<dbReference type="InterPro" id="IPR013517">
    <property type="entry name" value="FG-GAP"/>
</dbReference>
<comment type="caution">
    <text evidence="3">The sequence shown here is derived from an EMBL/GenBank/DDBJ whole genome shotgun (WGS) entry which is preliminary data.</text>
</comment>
<evidence type="ECO:0000313" key="4">
    <source>
        <dbReference type="Proteomes" id="UP000321907"/>
    </source>
</evidence>
<dbReference type="RefSeq" id="WP_147931512.1">
    <property type="nucleotide sequence ID" value="NZ_VOXD01000023.1"/>
</dbReference>
<dbReference type="PROSITE" id="PS51257">
    <property type="entry name" value="PROKAR_LIPOPROTEIN"/>
    <property type="match status" value="1"/>
</dbReference>
<evidence type="ECO:0000256" key="2">
    <source>
        <dbReference type="SAM" id="SignalP"/>
    </source>
</evidence>
<dbReference type="AlphaFoldDB" id="A0A5C7FCJ2"/>
<dbReference type="InterPro" id="IPR028994">
    <property type="entry name" value="Integrin_alpha_N"/>
</dbReference>
<dbReference type="PANTHER" id="PTHR44103">
    <property type="entry name" value="PROPROTEIN CONVERTASE P"/>
    <property type="match status" value="1"/>
</dbReference>
<keyword evidence="1 2" id="KW-0732">Signal</keyword>
<evidence type="ECO:0000313" key="3">
    <source>
        <dbReference type="EMBL" id="TXF88384.1"/>
    </source>
</evidence>
<dbReference type="Gene3D" id="2.130.10.130">
    <property type="entry name" value="Integrin alpha, N-terminal"/>
    <property type="match status" value="1"/>
</dbReference>
<dbReference type="Pfam" id="PF13517">
    <property type="entry name" value="FG-GAP_3"/>
    <property type="match status" value="3"/>
</dbReference>
<gene>
    <name evidence="3" type="ORF">FUA23_14695</name>
</gene>
<dbReference type="PANTHER" id="PTHR44103:SF1">
    <property type="entry name" value="PROPROTEIN CONVERTASE P"/>
    <property type="match status" value="1"/>
</dbReference>
<reference evidence="3 4" key="1">
    <citation type="submission" date="2019-08" db="EMBL/GenBank/DDBJ databases">
        <title>Lewinella sp. strain SSH13 Genome sequencing and assembly.</title>
        <authorList>
            <person name="Kim I."/>
        </authorList>
    </citation>
    <scope>NUCLEOTIDE SEQUENCE [LARGE SCALE GENOMIC DNA]</scope>
    <source>
        <strain evidence="3 4">SSH13</strain>
    </source>
</reference>
<keyword evidence="4" id="KW-1185">Reference proteome</keyword>